<proteinExistence type="predicted"/>
<protein>
    <submittedName>
        <fullName evidence="6">CvpA family protein</fullName>
    </submittedName>
</protein>
<dbReference type="GO" id="GO:0009403">
    <property type="term" value="P:toxin biosynthetic process"/>
    <property type="evidence" value="ECO:0007669"/>
    <property type="project" value="InterPro"/>
</dbReference>
<dbReference type="AlphaFoldDB" id="A0A7C4P0G0"/>
<keyword evidence="2 5" id="KW-0812">Transmembrane</keyword>
<evidence type="ECO:0000256" key="2">
    <source>
        <dbReference type="ARBA" id="ARBA00022692"/>
    </source>
</evidence>
<dbReference type="GO" id="GO:0016020">
    <property type="term" value="C:membrane"/>
    <property type="evidence" value="ECO:0007669"/>
    <property type="project" value="UniProtKB-SubCell"/>
</dbReference>
<reference evidence="6" key="1">
    <citation type="journal article" date="2020" name="mSystems">
        <title>Genome- and Community-Level Interaction Insights into Carbon Utilization and Element Cycling Functions of Hydrothermarchaeota in Hydrothermal Sediment.</title>
        <authorList>
            <person name="Zhou Z."/>
            <person name="Liu Y."/>
            <person name="Xu W."/>
            <person name="Pan J."/>
            <person name="Luo Z.H."/>
            <person name="Li M."/>
        </authorList>
    </citation>
    <scope>NUCLEOTIDE SEQUENCE [LARGE SCALE GENOMIC DNA]</scope>
    <source>
        <strain evidence="6">SpSt-6</strain>
    </source>
</reference>
<feature type="transmembrane region" description="Helical" evidence="5">
    <location>
        <begin position="66"/>
        <end position="90"/>
    </location>
</feature>
<accession>A0A7C4P0G0</accession>
<sequence length="169" mass="19206">MIWFDYFALGFLAYFVIRGFLSGFVRVIFSFIGMIVAFLYSGWLSLKIGPYVGALTTSHPKVLPVLSFIVAFLLIYFSFVILGFIILSILGKLNLTAADYILGAILGFIKGMLFITIFYMILVIPSPSTQKVLNKALVYPLIKYNLKFSSKFLPESWKVFLKERNIEII</sequence>
<gene>
    <name evidence="6" type="ORF">ENT66_05910</name>
</gene>
<keyword evidence="3 5" id="KW-1133">Transmembrane helix</keyword>
<evidence type="ECO:0000256" key="1">
    <source>
        <dbReference type="ARBA" id="ARBA00004141"/>
    </source>
</evidence>
<organism evidence="6">
    <name type="scientific">Thermodesulfobacterium geofontis</name>
    <dbReference type="NCBI Taxonomy" id="1295609"/>
    <lineage>
        <taxon>Bacteria</taxon>
        <taxon>Pseudomonadati</taxon>
        <taxon>Thermodesulfobacteriota</taxon>
        <taxon>Thermodesulfobacteria</taxon>
        <taxon>Thermodesulfobacteriales</taxon>
        <taxon>Thermodesulfobacteriaceae</taxon>
        <taxon>Thermodesulfobacterium</taxon>
    </lineage>
</organism>
<comment type="caution">
    <text evidence="6">The sequence shown here is derived from an EMBL/GenBank/DDBJ whole genome shotgun (WGS) entry which is preliminary data.</text>
</comment>
<keyword evidence="4 5" id="KW-0472">Membrane</keyword>
<evidence type="ECO:0000256" key="3">
    <source>
        <dbReference type="ARBA" id="ARBA00022989"/>
    </source>
</evidence>
<evidence type="ECO:0000313" key="6">
    <source>
        <dbReference type="EMBL" id="HGQ85847.1"/>
    </source>
</evidence>
<evidence type="ECO:0000256" key="4">
    <source>
        <dbReference type="ARBA" id="ARBA00023136"/>
    </source>
</evidence>
<dbReference type="PANTHER" id="PTHR37306:SF1">
    <property type="entry name" value="COLICIN V PRODUCTION PROTEIN"/>
    <property type="match status" value="1"/>
</dbReference>
<feature type="transmembrane region" description="Helical" evidence="5">
    <location>
        <begin position="28"/>
        <end position="46"/>
    </location>
</feature>
<evidence type="ECO:0000256" key="5">
    <source>
        <dbReference type="SAM" id="Phobius"/>
    </source>
</evidence>
<name>A0A7C4P0G0_9BACT</name>
<dbReference type="EMBL" id="DSZN01000096">
    <property type="protein sequence ID" value="HGQ85847.1"/>
    <property type="molecule type" value="Genomic_DNA"/>
</dbReference>
<dbReference type="Pfam" id="PF02674">
    <property type="entry name" value="Colicin_V"/>
    <property type="match status" value="1"/>
</dbReference>
<dbReference type="PANTHER" id="PTHR37306">
    <property type="entry name" value="COLICIN V PRODUCTION PROTEIN"/>
    <property type="match status" value="1"/>
</dbReference>
<feature type="transmembrane region" description="Helical" evidence="5">
    <location>
        <begin position="6"/>
        <end position="21"/>
    </location>
</feature>
<dbReference type="InterPro" id="IPR003825">
    <property type="entry name" value="Colicin-V_CvpA"/>
</dbReference>
<feature type="transmembrane region" description="Helical" evidence="5">
    <location>
        <begin position="102"/>
        <end position="124"/>
    </location>
</feature>
<comment type="subcellular location">
    <subcellularLocation>
        <location evidence="1">Membrane</location>
        <topology evidence="1">Multi-pass membrane protein</topology>
    </subcellularLocation>
</comment>